<protein>
    <submittedName>
        <fullName evidence="2">tRNA threonylcarbamoyladenosine biosynthesis protein TsaB</fullName>
    </submittedName>
</protein>
<dbReference type="AlphaFoldDB" id="A0A9X9SMD9"/>
<feature type="domain" description="Gcp-like" evidence="1">
    <location>
        <begin position="65"/>
        <end position="159"/>
    </location>
</feature>
<dbReference type="InterPro" id="IPR000905">
    <property type="entry name" value="Gcp-like_dom"/>
</dbReference>
<proteinExistence type="predicted"/>
<dbReference type="GO" id="GO:0005829">
    <property type="term" value="C:cytosol"/>
    <property type="evidence" value="ECO:0007669"/>
    <property type="project" value="TreeGrafter"/>
</dbReference>
<dbReference type="PANTHER" id="PTHR11735:SF11">
    <property type="entry name" value="TRNA THREONYLCARBAMOYLADENOSINE BIOSYNTHESIS PROTEIN TSAB"/>
    <property type="match status" value="1"/>
</dbReference>
<dbReference type="NCBIfam" id="TIGR03725">
    <property type="entry name" value="T6A_YeaZ"/>
    <property type="match status" value="1"/>
</dbReference>
<organism evidence="2 3">
    <name type="scientific">Neisseria subflava</name>
    <dbReference type="NCBI Taxonomy" id="28449"/>
    <lineage>
        <taxon>Bacteria</taxon>
        <taxon>Pseudomonadati</taxon>
        <taxon>Pseudomonadota</taxon>
        <taxon>Betaproteobacteria</taxon>
        <taxon>Neisseriales</taxon>
        <taxon>Neisseriaceae</taxon>
        <taxon>Neisseria</taxon>
    </lineage>
</organism>
<dbReference type="Pfam" id="PF00814">
    <property type="entry name" value="TsaD"/>
    <property type="match status" value="1"/>
</dbReference>
<dbReference type="EMBL" id="CABFLZ010000008">
    <property type="protein sequence ID" value="VTY03812.1"/>
    <property type="molecule type" value="Genomic_DNA"/>
</dbReference>
<keyword evidence="3" id="KW-1185">Reference proteome</keyword>
<evidence type="ECO:0000313" key="2">
    <source>
        <dbReference type="EMBL" id="VTY03812.1"/>
    </source>
</evidence>
<name>A0A9X9SMD9_NEISU</name>
<accession>A0A9X9SMD9</accession>
<dbReference type="SUPFAM" id="SSF53067">
    <property type="entry name" value="Actin-like ATPase domain"/>
    <property type="match status" value="2"/>
</dbReference>
<dbReference type="CDD" id="cd24032">
    <property type="entry name" value="ASKHA_NBD_TsaB"/>
    <property type="match status" value="1"/>
</dbReference>
<reference evidence="2" key="1">
    <citation type="submission" date="2019-05" db="EMBL/GenBank/DDBJ databases">
        <authorList>
            <person name="Hibberd M."/>
        </authorList>
    </citation>
    <scope>NUCLEOTIDE SEQUENCE</scope>
    <source>
        <strain evidence="2">Neisseria_subflava_BgEED23</strain>
    </source>
</reference>
<dbReference type="GO" id="GO:0002949">
    <property type="term" value="P:tRNA threonylcarbamoyladenosine modification"/>
    <property type="evidence" value="ECO:0007669"/>
    <property type="project" value="InterPro"/>
</dbReference>
<dbReference type="Gene3D" id="3.30.420.40">
    <property type="match status" value="2"/>
</dbReference>
<gene>
    <name evidence="2" type="primary">tsaB</name>
    <name evidence="2" type="ORF">ONOEEDHL_01979</name>
</gene>
<comment type="caution">
    <text evidence="2">The sequence shown here is derived from an EMBL/GenBank/DDBJ whole genome shotgun (WGS) entry which is preliminary data.</text>
</comment>
<dbReference type="InterPro" id="IPR043129">
    <property type="entry name" value="ATPase_NBD"/>
</dbReference>
<dbReference type="Proteomes" id="UP000626795">
    <property type="component" value="Unassembled WGS sequence"/>
</dbReference>
<evidence type="ECO:0000313" key="3">
    <source>
        <dbReference type="Proteomes" id="UP000626795"/>
    </source>
</evidence>
<sequence>MFRRPECFVPPRRSTIMATHILLKNNTMPTDNRPTLAIDTSTSFLSIALEHQGEIRLFHENVGTKQSEQILPQIERLFKKAGITAADLGCIVYAQGPGAFTGLRIGAAVAQGLATPFDTPMIGIPCLDAAASLLPSSSCVLAATDARMGEVFYAWFDTQNHVRLSDYTVGKAAAITAPEGQTPTGGIGNAFALADKPPFDGQADMPTAADYLKLARSGRYLATDAAHAELLYVRNKIALTAQEQAQQKAKP</sequence>
<dbReference type="PANTHER" id="PTHR11735">
    <property type="entry name" value="TRNA N6-ADENOSINE THREONYLCARBAMOYLTRANSFERASE"/>
    <property type="match status" value="1"/>
</dbReference>
<evidence type="ECO:0000259" key="1">
    <source>
        <dbReference type="Pfam" id="PF00814"/>
    </source>
</evidence>
<dbReference type="InterPro" id="IPR022496">
    <property type="entry name" value="T6A_TsaB"/>
</dbReference>